<reference evidence="2" key="1">
    <citation type="submission" date="2020-07" db="EMBL/GenBank/DDBJ databases">
        <title>Huge and variable diversity of episymbiotic CPR bacteria and DPANN archaea in groundwater ecosystems.</title>
        <authorList>
            <person name="He C.Y."/>
            <person name="Keren R."/>
            <person name="Whittaker M."/>
            <person name="Farag I.F."/>
            <person name="Doudna J."/>
            <person name="Cate J.H.D."/>
            <person name="Banfield J.F."/>
        </authorList>
    </citation>
    <scope>NUCLEOTIDE SEQUENCE</scope>
    <source>
        <strain evidence="2">NC_groundwater_1664_Pr3_B-0.1um_52_9</strain>
    </source>
</reference>
<dbReference type="Proteomes" id="UP000807825">
    <property type="component" value="Unassembled WGS sequence"/>
</dbReference>
<proteinExistence type="predicted"/>
<evidence type="ECO:0000313" key="3">
    <source>
        <dbReference type="Proteomes" id="UP000807825"/>
    </source>
</evidence>
<evidence type="ECO:0000313" key="2">
    <source>
        <dbReference type="EMBL" id="MBI5251111.1"/>
    </source>
</evidence>
<sequence>MSGRDFCASRRMRFAMVLAILAATICPDVSIGAGTPVPGYLGWTSLDSGGSTWYFYNDYGRFSFNNSTSKWYAYDQFSKQWQTLSGTGASGSYLFDGALHDLHNGWNYLYSTPLQTGNWARSDNGAARLGYDYSSGRWYQFDPYGGSWRTLTGSARSGYFLGNGALNDLGNGWKYVYGYVNDSGNWARSDTGTARFGYTYNSGQWWGYRTGWTKLGNRGNSSSFMGDGAWHTVSSTWAFSYNSPTDTGTWSSQSDGSDRFQYSFGVGQWYSTSSYDSGTWNAVGAAGVSSVFVGDGAWHGLNNGWSYVYNSTGDYALYRYGANQRFQYNYRDGQWFNTGAYDAGSWYAMSGPDMSSSFIADGNPHNLNNGWTYTYLAGEGRWANSSGDRFRYAYADGQWWDYDFSLNWNPLGAAGLASQFLGDGAATPHELGNGWTYRYGETGSDEYYLSSLKRFTYDVSTGVWTDYARIGDPQQLGADRLSGAFIGDGTPHDLANGFEYMFDRAYGYWLADAAIKFAYLYEAGQWFDYDNCCNRFALGTAGLSAEFIGNGSFHDLGNGWYYGYDGTSGYWAGLTIYSYLYSTGDWFHYDKFGDPYALGTDLSAAFIGDGGLHYLGNGFSYRFDGAYGYWLGSGANKFSYLYEDGQWFDYDRNGNSFRLGVADLSGAFIGDGGYYNLGNGFSYGYDGLVSHWLEAGVTERFQYDYANAAWSHLDKFANVYQLGNNGLPAAFIGDGSGHDLGNGYAYAYDGSQGVWLQGGINKFSYVYSSGQWSDWDVYRNSFLLGAGDRTGQFMGDGIFHDLGNTWSYKYDGSTGYWQLDGFGQKFSYLYGAGQWFDWDKFGNQFALGSNGLTALFIGNGSGHDLGNGWTYVFMPWTGVWQRNDSRFTYQYMDGRWYHESPAGYGGALSGLDLSAAFIADGAWHATGLGQWSYRHEGSMGYWKSGTKLFSYEYQGGQWFDHDYYGSVVPISSTGINPTFIGDGSRHQLTTNWDYQYDQDRYGNWYRTSSGPLRYQYRYDNGDWVHTDGTASDSLANLIAPGALTLGLLDGGWHTGLGNVTYKYDYANDEILFGAALYSTITGILKYNYTTQVWSDHDLRTGFDAWYAIPCPASDSAIQKRWFDPSLGLRRYATDRYATFDLGTAFPSAHYRIASSGSDYLYYYGGYMGIYLELGGQAYYGVVDPGTWFVEMMWPTTNNPAFMR</sequence>
<name>A0A9D6V6Y6_9BACT</name>
<gene>
    <name evidence="2" type="ORF">HY912_16605</name>
</gene>
<accession>A0A9D6V6Y6</accession>
<dbReference type="EMBL" id="JACRDE010000434">
    <property type="protein sequence ID" value="MBI5251111.1"/>
    <property type="molecule type" value="Genomic_DNA"/>
</dbReference>
<dbReference type="AlphaFoldDB" id="A0A9D6V6Y6"/>
<feature type="signal peptide" evidence="1">
    <location>
        <begin position="1"/>
        <end position="22"/>
    </location>
</feature>
<protein>
    <submittedName>
        <fullName evidence="2">Uncharacterized protein</fullName>
    </submittedName>
</protein>
<keyword evidence="1" id="KW-0732">Signal</keyword>
<feature type="chain" id="PRO_5039199312" evidence="1">
    <location>
        <begin position="23"/>
        <end position="1203"/>
    </location>
</feature>
<evidence type="ECO:0000256" key="1">
    <source>
        <dbReference type="SAM" id="SignalP"/>
    </source>
</evidence>
<comment type="caution">
    <text evidence="2">The sequence shown here is derived from an EMBL/GenBank/DDBJ whole genome shotgun (WGS) entry which is preliminary data.</text>
</comment>
<organism evidence="2 3">
    <name type="scientific">Desulfomonile tiedjei</name>
    <dbReference type="NCBI Taxonomy" id="2358"/>
    <lineage>
        <taxon>Bacteria</taxon>
        <taxon>Pseudomonadati</taxon>
        <taxon>Thermodesulfobacteriota</taxon>
        <taxon>Desulfomonilia</taxon>
        <taxon>Desulfomonilales</taxon>
        <taxon>Desulfomonilaceae</taxon>
        <taxon>Desulfomonile</taxon>
    </lineage>
</organism>